<organism evidence="14 15">
    <name type="scientific">SAR86 cluster bacterium</name>
    <dbReference type="NCBI Taxonomy" id="2030880"/>
    <lineage>
        <taxon>Bacteria</taxon>
        <taxon>Pseudomonadati</taxon>
        <taxon>Pseudomonadota</taxon>
        <taxon>Gammaproteobacteria</taxon>
        <taxon>SAR86 cluster</taxon>
    </lineage>
</organism>
<dbReference type="EC" id="6.3.5.3" evidence="3"/>
<comment type="pathway">
    <text evidence="1">Purine metabolism; IMP biosynthesis via de novo pathway; 5-amino-1-(5-phospho-D-ribosyl)imidazole from N(2)-formyl-N(1)-(5-phospho-D-ribosyl)glycinamide: step 1/2.</text>
</comment>
<keyword evidence="10" id="KW-0315">Glutamine amidotransferase</keyword>
<dbReference type="PANTHER" id="PTHR10099">
    <property type="entry name" value="PHOSPHORIBOSYLFORMYLGLYCINAMIDINE SYNTHASE"/>
    <property type="match status" value="1"/>
</dbReference>
<name>A0A520MZ77_9GAMM</name>
<evidence type="ECO:0000313" key="14">
    <source>
        <dbReference type="EMBL" id="RZO26537.1"/>
    </source>
</evidence>
<dbReference type="GO" id="GO:0005524">
    <property type="term" value="F:ATP binding"/>
    <property type="evidence" value="ECO:0007669"/>
    <property type="project" value="UniProtKB-KW"/>
</dbReference>
<evidence type="ECO:0000256" key="8">
    <source>
        <dbReference type="ARBA" id="ARBA00022840"/>
    </source>
</evidence>
<accession>A0A520MZ77</accession>
<dbReference type="Gene3D" id="3.40.50.880">
    <property type="match status" value="1"/>
</dbReference>
<keyword evidence="7" id="KW-0658">Purine biosynthesis</keyword>
<evidence type="ECO:0000256" key="4">
    <source>
        <dbReference type="ARBA" id="ARBA00022598"/>
    </source>
</evidence>
<evidence type="ECO:0000256" key="5">
    <source>
        <dbReference type="ARBA" id="ARBA00022723"/>
    </source>
</evidence>
<evidence type="ECO:0000256" key="9">
    <source>
        <dbReference type="ARBA" id="ARBA00022842"/>
    </source>
</evidence>
<evidence type="ECO:0000256" key="10">
    <source>
        <dbReference type="ARBA" id="ARBA00022962"/>
    </source>
</evidence>
<keyword evidence="9" id="KW-0460">Magnesium</keyword>
<evidence type="ECO:0000256" key="3">
    <source>
        <dbReference type="ARBA" id="ARBA00012747"/>
    </source>
</evidence>
<sequence length="377" mass="42689">VNEFLFSEEIGFAIQIKKNNLDEVTNTLKNENLYVKNIAEIVDGEQFSIFKNDSELFNKSVIELEKNWRETSHAIQSIRDNEEIANSELSLLDDENFQGLKSNISFDENELKHINIKRTKPKVAILREQGVNGQNEMAAAFTLAGFNAFDIHMQDLLDGNTNLKDFQGMAVCGGFSYGDVLGAGGGWSKTILYNNLVKDQFQEFFSDEKVFTLGVCNGCQMLSNLKDIIPGAEFWPSFKRNLSDQFEARLAQVKISKTESVLLDGMEDWVIPVASAHGEGRAQFNNNDLQELEKSNQIAMHFVDSSENSSEMYPINPNGSPNGITGISASNGRVTIMMPHPERVFRKVQLSWHRKDWNEYSPWMQIFINAKKFSDKN</sequence>
<dbReference type="InterPro" id="IPR029062">
    <property type="entry name" value="Class_I_gatase-like"/>
</dbReference>
<proteinExistence type="inferred from homology"/>
<dbReference type="GO" id="GO:0004642">
    <property type="term" value="F:phosphoribosylformylglycinamidine synthase activity"/>
    <property type="evidence" value="ECO:0007669"/>
    <property type="project" value="UniProtKB-EC"/>
</dbReference>
<evidence type="ECO:0000256" key="12">
    <source>
        <dbReference type="ARBA" id="ARBA00032632"/>
    </source>
</evidence>
<dbReference type="Gene3D" id="3.90.650.10">
    <property type="entry name" value="PurM-like C-terminal domain"/>
    <property type="match status" value="1"/>
</dbReference>
<keyword evidence="6" id="KW-0547">Nucleotide-binding</keyword>
<evidence type="ECO:0000256" key="7">
    <source>
        <dbReference type="ARBA" id="ARBA00022755"/>
    </source>
</evidence>
<dbReference type="Pfam" id="PF13507">
    <property type="entry name" value="GATase_5"/>
    <property type="match status" value="1"/>
</dbReference>
<protein>
    <recommendedName>
        <fullName evidence="3">phosphoribosylformylglycinamidine synthase</fullName>
        <ecNumber evidence="3">6.3.5.3</ecNumber>
    </recommendedName>
    <alternativeName>
        <fullName evidence="12">Formylglycinamide ribonucleotide amidotransferase</fullName>
    </alternativeName>
    <alternativeName>
        <fullName evidence="11">Formylglycinamide ribotide amidotransferase</fullName>
    </alternativeName>
</protein>
<reference evidence="14 15" key="1">
    <citation type="submission" date="2019-02" db="EMBL/GenBank/DDBJ databases">
        <title>Prokaryotic population dynamics and viral predation in marine succession experiment using metagenomics: the confinement effect.</title>
        <authorList>
            <person name="Haro-Moreno J.M."/>
            <person name="Rodriguez-Valera F."/>
            <person name="Lopez-Perez M."/>
        </authorList>
    </citation>
    <scope>NUCLEOTIDE SEQUENCE [LARGE SCALE GENOMIC DNA]</scope>
    <source>
        <strain evidence="14">MED-G160</strain>
    </source>
</reference>
<dbReference type="InterPro" id="IPR036676">
    <property type="entry name" value="PurM-like_C_sf"/>
</dbReference>
<dbReference type="FunFam" id="3.40.50.880:FF:000008">
    <property type="entry name" value="Phosphoribosylformylglycinamidine synthase"/>
    <property type="match status" value="1"/>
</dbReference>
<dbReference type="SUPFAM" id="SSF56042">
    <property type="entry name" value="PurM C-terminal domain-like"/>
    <property type="match status" value="1"/>
</dbReference>
<dbReference type="GO" id="GO:0005737">
    <property type="term" value="C:cytoplasm"/>
    <property type="evidence" value="ECO:0007669"/>
    <property type="project" value="TreeGrafter"/>
</dbReference>
<evidence type="ECO:0000256" key="13">
    <source>
        <dbReference type="ARBA" id="ARBA00052585"/>
    </source>
</evidence>
<evidence type="ECO:0000256" key="11">
    <source>
        <dbReference type="ARBA" id="ARBA00029823"/>
    </source>
</evidence>
<dbReference type="SMART" id="SM01211">
    <property type="entry name" value="GATase_5"/>
    <property type="match status" value="1"/>
</dbReference>
<evidence type="ECO:0000313" key="15">
    <source>
        <dbReference type="Proteomes" id="UP000318710"/>
    </source>
</evidence>
<comment type="similarity">
    <text evidence="2">In the N-terminal section; belongs to the FGAMS family.</text>
</comment>
<gene>
    <name evidence="14" type="ORF">EVA93_04010</name>
</gene>
<feature type="non-terminal residue" evidence="14">
    <location>
        <position position="1"/>
    </location>
</feature>
<keyword evidence="5" id="KW-0479">Metal-binding</keyword>
<evidence type="ECO:0000256" key="2">
    <source>
        <dbReference type="ARBA" id="ARBA00008608"/>
    </source>
</evidence>
<dbReference type="PANTHER" id="PTHR10099:SF1">
    <property type="entry name" value="PHOSPHORIBOSYLFORMYLGLYCINAMIDINE SYNTHASE"/>
    <property type="match status" value="1"/>
</dbReference>
<dbReference type="AlphaFoldDB" id="A0A520MZ77"/>
<dbReference type="Proteomes" id="UP000318710">
    <property type="component" value="Unassembled WGS sequence"/>
</dbReference>
<dbReference type="GO" id="GO:0046872">
    <property type="term" value="F:metal ion binding"/>
    <property type="evidence" value="ECO:0007669"/>
    <property type="project" value="UniProtKB-KW"/>
</dbReference>
<keyword evidence="8" id="KW-0067">ATP-binding</keyword>
<keyword evidence="4" id="KW-0436">Ligase</keyword>
<dbReference type="EMBL" id="SHBF01000025">
    <property type="protein sequence ID" value="RZO26537.1"/>
    <property type="molecule type" value="Genomic_DNA"/>
</dbReference>
<dbReference type="SUPFAM" id="SSF52317">
    <property type="entry name" value="Class I glutamine amidotransferase-like"/>
    <property type="match status" value="1"/>
</dbReference>
<comment type="caution">
    <text evidence="14">The sequence shown here is derived from an EMBL/GenBank/DDBJ whole genome shotgun (WGS) entry which is preliminary data.</text>
</comment>
<dbReference type="PROSITE" id="PS51273">
    <property type="entry name" value="GATASE_TYPE_1"/>
    <property type="match status" value="1"/>
</dbReference>
<dbReference type="CDD" id="cd01740">
    <property type="entry name" value="GATase1_FGAR_AT"/>
    <property type="match status" value="1"/>
</dbReference>
<dbReference type="GO" id="GO:0006164">
    <property type="term" value="P:purine nucleotide biosynthetic process"/>
    <property type="evidence" value="ECO:0007669"/>
    <property type="project" value="UniProtKB-KW"/>
</dbReference>
<evidence type="ECO:0000256" key="6">
    <source>
        <dbReference type="ARBA" id="ARBA00022741"/>
    </source>
</evidence>
<comment type="catalytic activity">
    <reaction evidence="13">
        <text>N(2)-formyl-N(1)-(5-phospho-beta-D-ribosyl)glycinamide + L-glutamine + ATP + H2O = 2-formamido-N(1)-(5-O-phospho-beta-D-ribosyl)acetamidine + L-glutamate + ADP + phosphate + H(+)</text>
        <dbReference type="Rhea" id="RHEA:17129"/>
        <dbReference type="ChEBI" id="CHEBI:15377"/>
        <dbReference type="ChEBI" id="CHEBI:15378"/>
        <dbReference type="ChEBI" id="CHEBI:29985"/>
        <dbReference type="ChEBI" id="CHEBI:30616"/>
        <dbReference type="ChEBI" id="CHEBI:43474"/>
        <dbReference type="ChEBI" id="CHEBI:58359"/>
        <dbReference type="ChEBI" id="CHEBI:147286"/>
        <dbReference type="ChEBI" id="CHEBI:147287"/>
        <dbReference type="ChEBI" id="CHEBI:456216"/>
        <dbReference type="EC" id="6.3.5.3"/>
    </reaction>
</comment>
<evidence type="ECO:0000256" key="1">
    <source>
        <dbReference type="ARBA" id="ARBA00004920"/>
    </source>
</evidence>